<evidence type="ECO:0008006" key="4">
    <source>
        <dbReference type="Google" id="ProtNLM"/>
    </source>
</evidence>
<dbReference type="Proteomes" id="UP000498740">
    <property type="component" value="Unassembled WGS sequence"/>
</dbReference>
<evidence type="ECO:0000313" key="3">
    <source>
        <dbReference type="Proteomes" id="UP000498740"/>
    </source>
</evidence>
<keyword evidence="1" id="KW-0472">Membrane</keyword>
<keyword evidence="1" id="KW-1133">Transmembrane helix</keyword>
<feature type="transmembrane region" description="Helical" evidence="1">
    <location>
        <begin position="71"/>
        <end position="90"/>
    </location>
</feature>
<accession>A0A7J0CI28</accession>
<organism evidence="2 3">
    <name type="scientific">Streptomyces microflavus</name>
    <name type="common">Streptomyces lipmanii</name>
    <dbReference type="NCBI Taxonomy" id="1919"/>
    <lineage>
        <taxon>Bacteria</taxon>
        <taxon>Bacillati</taxon>
        <taxon>Actinomycetota</taxon>
        <taxon>Actinomycetes</taxon>
        <taxon>Kitasatosporales</taxon>
        <taxon>Streptomycetaceae</taxon>
        <taxon>Streptomyces</taxon>
    </lineage>
</organism>
<proteinExistence type="predicted"/>
<keyword evidence="1" id="KW-0812">Transmembrane</keyword>
<feature type="transmembrane region" description="Helical" evidence="1">
    <location>
        <begin position="43"/>
        <end position="65"/>
    </location>
</feature>
<dbReference type="AlphaFoldDB" id="A0A7J0CI28"/>
<dbReference type="NCBIfam" id="NF033632">
    <property type="entry name" value="SLATT_4"/>
    <property type="match status" value="1"/>
</dbReference>
<dbReference type="EMBL" id="BLWD01000001">
    <property type="protein sequence ID" value="GFN01948.1"/>
    <property type="molecule type" value="Genomic_DNA"/>
</dbReference>
<name>A0A7J0CI28_STRMI</name>
<evidence type="ECO:0000256" key="1">
    <source>
        <dbReference type="SAM" id="Phobius"/>
    </source>
</evidence>
<reference evidence="2 3" key="1">
    <citation type="submission" date="2020-05" db="EMBL/GenBank/DDBJ databases">
        <title>Whole genome shotgun sequence of Streptomyces microflavus NBRC 13062.</title>
        <authorList>
            <person name="Komaki H."/>
            <person name="Tamura T."/>
        </authorList>
    </citation>
    <scope>NUCLEOTIDE SEQUENCE [LARGE SCALE GENOMIC DNA]</scope>
    <source>
        <strain evidence="2 3">NBRC 13062</strain>
    </source>
</reference>
<gene>
    <name evidence="2" type="ORF">Smic_05040</name>
</gene>
<protein>
    <recommendedName>
        <fullName evidence="4">SMODS and SLOG-associating 2TM effector domain-containing protein</fullName>
    </recommendedName>
</protein>
<evidence type="ECO:0000313" key="2">
    <source>
        <dbReference type="EMBL" id="GFN01948.1"/>
    </source>
</evidence>
<sequence>MAESPHADPGARLSAIADELRRLEESAMYSAQMQFEAAKHWRGLHLMLGIPASLLAAVAGTTALVESAGRIAAGILALVCAGLSAIMTTVNAPQRMSHATTCANAYLEVQTAARQTRTVDLSVLALDEARSVLAELTSRLGEQNRAADPRGGVPTGVPRATSRMVARRTRWIAGTRRRHRVHRRCDRSLVRQFRAPGSSIRWTALDRFEEGRFLSRAQGAGGPLCGTDVIVSVALPAGDRLLEQVHRESVESPWNS</sequence>
<comment type="caution">
    <text evidence="2">The sequence shown here is derived from an EMBL/GenBank/DDBJ whole genome shotgun (WGS) entry which is preliminary data.</text>
</comment>